<accession>A0AB39BRC0</accession>
<evidence type="ECO:0000256" key="1">
    <source>
        <dbReference type="ARBA" id="ARBA00022679"/>
    </source>
</evidence>
<dbReference type="InterPro" id="IPR029063">
    <property type="entry name" value="SAM-dependent_MTases_sf"/>
</dbReference>
<dbReference type="SUPFAM" id="SSF53335">
    <property type="entry name" value="S-adenosyl-L-methionine-dependent methyltransferases"/>
    <property type="match status" value="1"/>
</dbReference>
<proteinExistence type="predicted"/>
<dbReference type="GO" id="GO:0005506">
    <property type="term" value="F:iron ion binding"/>
    <property type="evidence" value="ECO:0007669"/>
    <property type="project" value="InterPro"/>
</dbReference>
<dbReference type="AlphaFoldDB" id="A0AB39BRC0"/>
<dbReference type="EMBL" id="CP162551">
    <property type="protein sequence ID" value="XDI36446.1"/>
    <property type="molecule type" value="Genomic_DNA"/>
</dbReference>
<dbReference type="Gene3D" id="2.20.25.110">
    <property type="entry name" value="S-adenosyl-L-methionine-dependent methyltransferases"/>
    <property type="match status" value="1"/>
</dbReference>
<dbReference type="GO" id="GO:0008168">
    <property type="term" value="F:methyltransferase activity"/>
    <property type="evidence" value="ECO:0007669"/>
    <property type="project" value="UniProtKB-KW"/>
</dbReference>
<organism evidence="4">
    <name type="scientific">Alkalihalophilus sp. As8PL</name>
    <dbReference type="NCBI Taxonomy" id="3237103"/>
    <lineage>
        <taxon>Bacteria</taxon>
        <taxon>Bacillati</taxon>
        <taxon>Bacillota</taxon>
        <taxon>Bacilli</taxon>
        <taxon>Bacillales</taxon>
        <taxon>Bacillaceae</taxon>
        <taxon>Alkalihalophilus</taxon>
    </lineage>
</organism>
<dbReference type="SUPFAM" id="SSF57802">
    <property type="entry name" value="Rubredoxin-like"/>
    <property type="match status" value="1"/>
</dbReference>
<dbReference type="InterPro" id="IPR041698">
    <property type="entry name" value="Methyltransf_25"/>
</dbReference>
<evidence type="ECO:0000259" key="3">
    <source>
        <dbReference type="Pfam" id="PF13649"/>
    </source>
</evidence>
<feature type="domain" description="Rubredoxin" evidence="2">
    <location>
        <begin position="4"/>
        <end position="44"/>
    </location>
</feature>
<dbReference type="Gene3D" id="3.40.50.150">
    <property type="entry name" value="Vaccinia Virus protein VP39"/>
    <property type="match status" value="1"/>
</dbReference>
<protein>
    <submittedName>
        <fullName evidence="4">Methyltransferase domain-containing protein</fullName>
    </submittedName>
</protein>
<sequence>MAHYKCTYCSFQYNEWHGDTKNGVPQGTSYSALAGTLCSRCGLQGERHKRQSNPKYAGLEAKYYDFFVGKAGNAFYRDWVLQSDKLPNVLDLGTGTGRFALELSNFGIPITGVDWSSEMLAVARKKVERMNKEVNFIEEDALTFNQNERYSHILLTDGFFQHFTTVLEQKELLARIRKHLKEDGFVAIDLVIPPTNPTWKVQQRKQVTNQKTIYYTVEGTTALHGQLIHYTATYEGFREGVCQSKYRVERELSLLTPRELIYLLMLEGFFVLDMVENYQPNIKLSETMKIPEINYRPAYLGVNDTLELKSDEINKGILKPYQLDSWNEGGYPFGVSAFEQSHPTKWTIIAKSK</sequence>
<dbReference type="GO" id="GO:0032259">
    <property type="term" value="P:methylation"/>
    <property type="evidence" value="ECO:0007669"/>
    <property type="project" value="UniProtKB-KW"/>
</dbReference>
<name>A0AB39BRC0_9BACI</name>
<dbReference type="Pfam" id="PF00301">
    <property type="entry name" value="Rubredoxin"/>
    <property type="match status" value="1"/>
</dbReference>
<evidence type="ECO:0000259" key="2">
    <source>
        <dbReference type="Pfam" id="PF00301"/>
    </source>
</evidence>
<dbReference type="Gene3D" id="2.20.28.10">
    <property type="match status" value="1"/>
</dbReference>
<dbReference type="Pfam" id="PF13649">
    <property type="entry name" value="Methyltransf_25"/>
    <property type="match status" value="1"/>
</dbReference>
<dbReference type="RefSeq" id="WP_368503889.1">
    <property type="nucleotide sequence ID" value="NZ_CP162551.1"/>
</dbReference>
<keyword evidence="1" id="KW-0808">Transferase</keyword>
<dbReference type="PANTHER" id="PTHR43861">
    <property type="entry name" value="TRANS-ACONITATE 2-METHYLTRANSFERASE-RELATED"/>
    <property type="match status" value="1"/>
</dbReference>
<dbReference type="InterPro" id="IPR024935">
    <property type="entry name" value="Rubredoxin_dom"/>
</dbReference>
<dbReference type="CDD" id="cd02440">
    <property type="entry name" value="AdoMet_MTases"/>
    <property type="match status" value="1"/>
</dbReference>
<reference evidence="4" key="1">
    <citation type="submission" date="2024-07" db="EMBL/GenBank/DDBJ databases">
        <title>Identification and characteristics of an arsenic-resistant bacterial isolate, which belongs to a novel species.</title>
        <authorList>
            <person name="Juszczyk A."/>
            <person name="Kowalczyk A."/>
            <person name="Was K."/>
            <person name="Kosowicz W."/>
            <person name="Budzyn A."/>
            <person name="Latowski D."/>
        </authorList>
    </citation>
    <scope>NUCLEOTIDE SEQUENCE</scope>
    <source>
        <strain evidence="4">As8PL</strain>
    </source>
</reference>
<keyword evidence="4" id="KW-0489">Methyltransferase</keyword>
<gene>
    <name evidence="4" type="ORF">AB3N04_17470</name>
</gene>
<feature type="domain" description="Methyltransferase" evidence="3">
    <location>
        <begin position="89"/>
        <end position="184"/>
    </location>
</feature>
<evidence type="ECO:0000313" key="4">
    <source>
        <dbReference type="EMBL" id="XDI36446.1"/>
    </source>
</evidence>